<dbReference type="PATRIC" id="fig|1423742.4.peg.294"/>
<reference evidence="1 2" key="1">
    <citation type="journal article" date="2015" name="Genome Announc.">
        <title>Expanding the biotechnology potential of lactobacilli through comparative genomics of 213 strains and associated genera.</title>
        <authorList>
            <person name="Sun Z."/>
            <person name="Harris H.M."/>
            <person name="McCann A."/>
            <person name="Guo C."/>
            <person name="Argimon S."/>
            <person name="Zhang W."/>
            <person name="Yang X."/>
            <person name="Jeffery I.B."/>
            <person name="Cooney J.C."/>
            <person name="Kagawa T.F."/>
            <person name="Liu W."/>
            <person name="Song Y."/>
            <person name="Salvetti E."/>
            <person name="Wrobel A."/>
            <person name="Rasinkangas P."/>
            <person name="Parkhill J."/>
            <person name="Rea M.C."/>
            <person name="O'Sullivan O."/>
            <person name="Ritari J."/>
            <person name="Douillard F.P."/>
            <person name="Paul Ross R."/>
            <person name="Yang R."/>
            <person name="Briner A.E."/>
            <person name="Felis G.E."/>
            <person name="de Vos W.M."/>
            <person name="Barrangou R."/>
            <person name="Klaenhammer T.R."/>
            <person name="Caufield P.W."/>
            <person name="Cui Y."/>
            <person name="Zhang H."/>
            <person name="O'Toole P.W."/>
        </authorList>
    </citation>
    <scope>NUCLEOTIDE SEQUENCE [LARGE SCALE GENOMIC DNA]</scope>
    <source>
        <strain evidence="1 2">DSM 18793</strain>
    </source>
</reference>
<accession>A0A0R1USV6</accession>
<comment type="caution">
    <text evidence="1">The sequence shown here is derived from an EMBL/GenBank/DDBJ whole genome shotgun (WGS) entry which is preliminary data.</text>
</comment>
<keyword evidence="2" id="KW-1185">Reference proteome</keyword>
<proteinExistence type="predicted"/>
<evidence type="ECO:0000313" key="1">
    <source>
        <dbReference type="EMBL" id="KRL96281.1"/>
    </source>
</evidence>
<protein>
    <submittedName>
        <fullName evidence="1">Uncharacterized protein</fullName>
    </submittedName>
</protein>
<gene>
    <name evidence="1" type="ORF">FC21_GL000280</name>
</gene>
<dbReference type="RefSeq" id="WP_056995270.1">
    <property type="nucleotide sequence ID" value="NZ_AZGC01000010.1"/>
</dbReference>
<dbReference type="OrthoDB" id="10006675at2"/>
<dbReference type="STRING" id="417373.GCA_001570685_00676"/>
<dbReference type="EMBL" id="AZGC01000010">
    <property type="protein sequence ID" value="KRL96281.1"/>
    <property type="molecule type" value="Genomic_DNA"/>
</dbReference>
<dbReference type="Proteomes" id="UP000051084">
    <property type="component" value="Unassembled WGS sequence"/>
</dbReference>
<dbReference type="AlphaFoldDB" id="A0A0R1USV6"/>
<name>A0A0R1USV6_9LACO</name>
<organism evidence="1 2">
    <name type="scientific">Limosilactobacillus equigenerosi DSM 18793 = JCM 14505</name>
    <dbReference type="NCBI Taxonomy" id="1423742"/>
    <lineage>
        <taxon>Bacteria</taxon>
        <taxon>Bacillati</taxon>
        <taxon>Bacillota</taxon>
        <taxon>Bacilli</taxon>
        <taxon>Lactobacillales</taxon>
        <taxon>Lactobacillaceae</taxon>
        <taxon>Limosilactobacillus</taxon>
    </lineage>
</organism>
<sequence>MLMVPAPLKPALQDLATVTPPAEATQNWVLRTVQVGQLSWVIALHVESKLPLILPSFDILQVSPVMVFEQGIAGLFNRAEIDFTKRLKFLRDFEKQGLQVANMTGDFQVERVLQFYRSQMIDQPIVGIADLEEEAGLLERLVSASIELGKLWRDPQTKQTAWQAFKTSFEQVEADDDINRMLAAMVKKVQAEAVSARNSEIATDDLDHYMKQILWMLHVLMDDPRSGAQQLRDFSLNLDAEARLTIQKELRELKTVYEEPNLDD</sequence>
<evidence type="ECO:0000313" key="2">
    <source>
        <dbReference type="Proteomes" id="UP000051084"/>
    </source>
</evidence>